<dbReference type="InterPro" id="IPR051395">
    <property type="entry name" value="Cytochrome_c_Peroxidase/MauG"/>
</dbReference>
<dbReference type="PANTHER" id="PTHR30600">
    <property type="entry name" value="CYTOCHROME C PEROXIDASE-RELATED"/>
    <property type="match status" value="1"/>
</dbReference>
<dbReference type="Proteomes" id="UP000035514">
    <property type="component" value="Unassembled WGS sequence"/>
</dbReference>
<dbReference type="GO" id="GO:0020037">
    <property type="term" value="F:heme binding"/>
    <property type="evidence" value="ECO:0007669"/>
    <property type="project" value="InterPro"/>
</dbReference>
<dbReference type="GO" id="GO:0009055">
    <property type="term" value="F:electron transfer activity"/>
    <property type="evidence" value="ECO:0007669"/>
    <property type="project" value="InterPro"/>
</dbReference>
<name>A0A0G9K7E5_9BACT</name>
<dbReference type="InterPro" id="IPR010538">
    <property type="entry name" value="DHOR"/>
</dbReference>
<dbReference type="Pfam" id="PF06537">
    <property type="entry name" value="DHOR"/>
    <property type="match status" value="1"/>
</dbReference>
<dbReference type="InterPro" id="IPR036909">
    <property type="entry name" value="Cyt_c-like_dom_sf"/>
</dbReference>
<dbReference type="GO" id="GO:0004130">
    <property type="term" value="F:cytochrome-c peroxidase activity"/>
    <property type="evidence" value="ECO:0007669"/>
    <property type="project" value="TreeGrafter"/>
</dbReference>
<accession>A0A0G9K7E5</accession>
<sequence>MMLQILKKQKFNDSLKRVIFIKSLVAIFATGLFAVNSTSNFLSTNKNSSLLITPKKGLNNEEHDKFMLGRSFFSIPWVEAPSVTTARDGLGPLFNANSCISCHPKNGRGTLFTKNNLPSRALIARLSIKSDDSLEHKELLKYQGFIPEPVYGNQLAINGIFGVDFEGKIKIDFEEKEVVFPDGEKQVLLKPKYSLTDLNYGDLHKDVNISYRIAQTLNGMGLIALISDEDILANEDVDDKDGDGISGRANWVYSKITKKTELGKYTWKASVAFLKEQIANAASNDIGLTTSVNPSENCTDFQEACKNAPKAKDSIDLPDERLDSIAFYLKNIKSYTPKNTKEYNEGLALFEAVSCSKCHITSFNTKEGFKISPFSDFLLHDMGEDLSDGRVEFLASQNEWRTAPLWGLALHKKINKEEPRLLHDGRARSYQEAILWHGGEAQNSKESYMNLPKEKREKLIKFLEEL</sequence>
<gene>
    <name evidence="1" type="ORF">AA20_00740</name>
</gene>
<dbReference type="PATRIC" id="fig|1447256.3.peg.143"/>
<evidence type="ECO:0000313" key="2">
    <source>
        <dbReference type="Proteomes" id="UP000035514"/>
    </source>
</evidence>
<dbReference type="PANTHER" id="PTHR30600:SF4">
    <property type="entry name" value="CYTOCHROME C DOMAIN-CONTAINING PROTEIN"/>
    <property type="match status" value="1"/>
</dbReference>
<dbReference type="SUPFAM" id="SSF46626">
    <property type="entry name" value="Cytochrome c"/>
    <property type="match status" value="1"/>
</dbReference>
<organism evidence="1 2">
    <name type="scientific">Aliarcobacter butzleri L348</name>
    <dbReference type="NCBI Taxonomy" id="1447256"/>
    <lineage>
        <taxon>Bacteria</taxon>
        <taxon>Pseudomonadati</taxon>
        <taxon>Campylobacterota</taxon>
        <taxon>Epsilonproteobacteria</taxon>
        <taxon>Campylobacterales</taxon>
        <taxon>Arcobacteraceae</taxon>
        <taxon>Aliarcobacter</taxon>
    </lineage>
</organism>
<dbReference type="PIRSF" id="PIRSF028099">
    <property type="entry name" value="DUF1111"/>
    <property type="match status" value="1"/>
</dbReference>
<dbReference type="EMBL" id="JAIQ01000024">
    <property type="protein sequence ID" value="KLE02479.1"/>
    <property type="molecule type" value="Genomic_DNA"/>
</dbReference>
<reference evidence="1 2" key="1">
    <citation type="submission" date="2014-01" db="EMBL/GenBank/DDBJ databases">
        <title>Development of a Comparative Genomic Fingerprinting Assay for High Resolution Genotyping of Arcobacter butzleri.</title>
        <authorList>
            <person name="Webb A.L."/>
            <person name="Inglis G.D."/>
            <person name="Kruczkiewicz P."/>
            <person name="Selinger L.B."/>
            <person name="Taboada E.N."/>
        </authorList>
    </citation>
    <scope>NUCLEOTIDE SEQUENCE [LARGE SCALE GENOMIC DNA]</scope>
    <source>
        <strain evidence="1 2">L348</strain>
    </source>
</reference>
<dbReference type="AlphaFoldDB" id="A0A0G9K7E5"/>
<evidence type="ECO:0000313" key="1">
    <source>
        <dbReference type="EMBL" id="KLE02479.1"/>
    </source>
</evidence>
<comment type="caution">
    <text evidence="1">The sequence shown here is derived from an EMBL/GenBank/DDBJ whole genome shotgun (WGS) entry which is preliminary data.</text>
</comment>
<proteinExistence type="predicted"/>
<protein>
    <submittedName>
        <fullName evidence="1">Thiol oxidoreductase</fullName>
    </submittedName>
</protein>
<dbReference type="Gene3D" id="1.10.760.10">
    <property type="entry name" value="Cytochrome c-like domain"/>
    <property type="match status" value="1"/>
</dbReference>